<name>A0A7G9S988_9SPHN</name>
<accession>A0A7G9S988</accession>
<keyword evidence="4" id="KW-1185">Reference proteome</keyword>
<evidence type="ECO:0000313" key="4">
    <source>
        <dbReference type="Proteomes" id="UP000515955"/>
    </source>
</evidence>
<proteinExistence type="inferred from homology"/>
<evidence type="ECO:0000313" key="3">
    <source>
        <dbReference type="EMBL" id="QNN64413.1"/>
    </source>
</evidence>
<dbReference type="RefSeq" id="WP_187541413.1">
    <property type="nucleotide sequence ID" value="NZ_CP060717.1"/>
</dbReference>
<dbReference type="EMBL" id="CP060717">
    <property type="protein sequence ID" value="QNN64413.1"/>
    <property type="molecule type" value="Genomic_DNA"/>
</dbReference>
<feature type="coiled-coil region" evidence="2">
    <location>
        <begin position="148"/>
        <end position="179"/>
    </location>
</feature>
<comment type="similarity">
    <text evidence="1">Belongs to the PspA/Vipp/IM30 family.</text>
</comment>
<dbReference type="GO" id="GO:0009271">
    <property type="term" value="P:phage shock"/>
    <property type="evidence" value="ECO:0007669"/>
    <property type="project" value="TreeGrafter"/>
</dbReference>
<feature type="coiled-coil region" evidence="2">
    <location>
        <begin position="80"/>
        <end position="107"/>
    </location>
</feature>
<evidence type="ECO:0000256" key="2">
    <source>
        <dbReference type="SAM" id="Coils"/>
    </source>
</evidence>
<protein>
    <submittedName>
        <fullName evidence="3">PspA/IM30 family protein</fullName>
    </submittedName>
</protein>
<sequence>MFALVLGGLWLWVVYSGLRHVTRKMGGLFIGRSRESRDTWTDEEFRKYNVLGGEKQPEPDSIDSLTEDMEESLTAQELLADNLRGTIDREREALARLEKCAAEWADRAALALSKERQDLARAAIVERLETKDHIVALQQQLGTDRALLAGYEADIEKLHQKLAEAYRRQQRAYARIERAGQAERTNRLLGEEKGGQFSHELARLERIADEAEGRAEAHALGDRRSLADPFAALEAGDRIDRELARLSQAHAIGDAAQEQRRAG</sequence>
<dbReference type="GO" id="GO:0005829">
    <property type="term" value="C:cytosol"/>
    <property type="evidence" value="ECO:0007669"/>
    <property type="project" value="TreeGrafter"/>
</dbReference>
<dbReference type="PANTHER" id="PTHR31088:SF6">
    <property type="entry name" value="PHAGE SHOCK PROTEIN A"/>
    <property type="match status" value="1"/>
</dbReference>
<dbReference type="InterPro" id="IPR007157">
    <property type="entry name" value="PspA_VIPP1"/>
</dbReference>
<dbReference type="AlphaFoldDB" id="A0A7G9S988"/>
<evidence type="ECO:0000256" key="1">
    <source>
        <dbReference type="ARBA" id="ARBA00043985"/>
    </source>
</evidence>
<dbReference type="Pfam" id="PF04012">
    <property type="entry name" value="PspA_IM30"/>
    <property type="match status" value="1"/>
</dbReference>
<organism evidence="3 4">
    <name type="scientific">Sphingomonas rhizophila</name>
    <dbReference type="NCBI Taxonomy" id="2071607"/>
    <lineage>
        <taxon>Bacteria</taxon>
        <taxon>Pseudomonadati</taxon>
        <taxon>Pseudomonadota</taxon>
        <taxon>Alphaproteobacteria</taxon>
        <taxon>Sphingomonadales</taxon>
        <taxon>Sphingomonadaceae</taxon>
        <taxon>Sphingomonas</taxon>
    </lineage>
</organism>
<dbReference type="Proteomes" id="UP000515955">
    <property type="component" value="Chromosome"/>
</dbReference>
<reference evidence="3 4" key="1">
    <citation type="submission" date="2020-08" db="EMBL/GenBank/DDBJ databases">
        <title>Genome sequence of Sphingomonas rhizophila KACC 19189T.</title>
        <authorList>
            <person name="Hyun D.-W."/>
            <person name="Bae J.-W."/>
        </authorList>
    </citation>
    <scope>NUCLEOTIDE SEQUENCE [LARGE SCALE GENOMIC DNA]</scope>
    <source>
        <strain evidence="3 4">KACC 19189</strain>
    </source>
</reference>
<gene>
    <name evidence="3" type="ORF">H9L12_08730</name>
</gene>
<dbReference type="KEGG" id="srhi:H9L12_08730"/>
<dbReference type="PANTHER" id="PTHR31088">
    <property type="entry name" value="MEMBRANE-ASSOCIATED PROTEIN VIPP1, CHLOROPLASTIC"/>
    <property type="match status" value="1"/>
</dbReference>
<keyword evidence="2" id="KW-0175">Coiled coil</keyword>